<evidence type="ECO:0000313" key="2">
    <source>
        <dbReference type="Proteomes" id="UP001152888"/>
    </source>
</evidence>
<protein>
    <submittedName>
        <fullName evidence="1">Uncharacterized protein</fullName>
    </submittedName>
</protein>
<evidence type="ECO:0000313" key="1">
    <source>
        <dbReference type="EMBL" id="CAH1958284.1"/>
    </source>
</evidence>
<dbReference type="AlphaFoldDB" id="A0A9P0JR65"/>
<organism evidence="1 2">
    <name type="scientific">Acanthoscelides obtectus</name>
    <name type="common">Bean weevil</name>
    <name type="synonym">Bruchus obtectus</name>
    <dbReference type="NCBI Taxonomy" id="200917"/>
    <lineage>
        <taxon>Eukaryota</taxon>
        <taxon>Metazoa</taxon>
        <taxon>Ecdysozoa</taxon>
        <taxon>Arthropoda</taxon>
        <taxon>Hexapoda</taxon>
        <taxon>Insecta</taxon>
        <taxon>Pterygota</taxon>
        <taxon>Neoptera</taxon>
        <taxon>Endopterygota</taxon>
        <taxon>Coleoptera</taxon>
        <taxon>Polyphaga</taxon>
        <taxon>Cucujiformia</taxon>
        <taxon>Chrysomeloidea</taxon>
        <taxon>Chrysomelidae</taxon>
        <taxon>Bruchinae</taxon>
        <taxon>Bruchini</taxon>
        <taxon>Acanthoscelides</taxon>
    </lineage>
</organism>
<name>A0A9P0JR65_ACAOB</name>
<sequence>MRLRHRNLQNIISVSVQVYGTVDNVIERQVHSQGHIKK</sequence>
<dbReference type="Proteomes" id="UP001152888">
    <property type="component" value="Unassembled WGS sequence"/>
</dbReference>
<accession>A0A9P0JR65</accession>
<reference evidence="1" key="1">
    <citation type="submission" date="2022-03" db="EMBL/GenBank/DDBJ databases">
        <authorList>
            <person name="Sayadi A."/>
        </authorList>
    </citation>
    <scope>NUCLEOTIDE SEQUENCE</scope>
</reference>
<dbReference type="EMBL" id="CAKOFQ010006676">
    <property type="protein sequence ID" value="CAH1958284.1"/>
    <property type="molecule type" value="Genomic_DNA"/>
</dbReference>
<proteinExistence type="predicted"/>
<keyword evidence="2" id="KW-1185">Reference proteome</keyword>
<gene>
    <name evidence="1" type="ORF">ACAOBT_LOCUS2572</name>
</gene>
<comment type="caution">
    <text evidence="1">The sequence shown here is derived from an EMBL/GenBank/DDBJ whole genome shotgun (WGS) entry which is preliminary data.</text>
</comment>